<feature type="transmembrane region" description="Helical" evidence="1">
    <location>
        <begin position="85"/>
        <end position="104"/>
    </location>
</feature>
<comment type="caution">
    <text evidence="2">The sequence shown here is derived from an EMBL/GenBank/DDBJ whole genome shotgun (WGS) entry which is preliminary data.</text>
</comment>
<keyword evidence="1" id="KW-1133">Transmembrane helix</keyword>
<feature type="transmembrane region" description="Helical" evidence="1">
    <location>
        <begin position="137"/>
        <end position="154"/>
    </location>
</feature>
<proteinExistence type="predicted"/>
<gene>
    <name evidence="2" type="ORF">FB382_003091</name>
</gene>
<keyword evidence="1" id="KW-0472">Membrane</keyword>
<reference evidence="2 3" key="1">
    <citation type="submission" date="2020-07" db="EMBL/GenBank/DDBJ databases">
        <title>Sequencing the genomes of 1000 actinobacteria strains.</title>
        <authorList>
            <person name="Klenk H.-P."/>
        </authorList>
    </citation>
    <scope>NUCLEOTIDE SEQUENCE [LARGE SCALE GENOMIC DNA]</scope>
    <source>
        <strain evidence="2 3">DSM 21349</strain>
    </source>
</reference>
<dbReference type="AlphaFoldDB" id="A0A7W3J249"/>
<protein>
    <submittedName>
        <fullName evidence="2">Uncharacterized protein</fullName>
    </submittedName>
</protein>
<name>A0A7W3J249_9ACTN</name>
<accession>A0A7W3J249</accession>
<evidence type="ECO:0000313" key="2">
    <source>
        <dbReference type="EMBL" id="MBA8804800.1"/>
    </source>
</evidence>
<organism evidence="2 3">
    <name type="scientific">Nocardioides ginsengisegetis</name>
    <dbReference type="NCBI Taxonomy" id="661491"/>
    <lineage>
        <taxon>Bacteria</taxon>
        <taxon>Bacillati</taxon>
        <taxon>Actinomycetota</taxon>
        <taxon>Actinomycetes</taxon>
        <taxon>Propionibacteriales</taxon>
        <taxon>Nocardioidaceae</taxon>
        <taxon>Nocardioides</taxon>
    </lineage>
</organism>
<dbReference type="Proteomes" id="UP000580910">
    <property type="component" value="Unassembled WGS sequence"/>
</dbReference>
<keyword evidence="1" id="KW-0812">Transmembrane</keyword>
<sequence length="164" mass="17816">MASDETALHDSTRDGTHVLTQVGLGISIVLTTLTGVICWWGYTQFYFEPGSVSKADYQGALTTELVTAAILLTGLIAVRHFRGQPWLYVLTGFGIALQLALAAGEIDGATAPLDPDEINPDTYSLVLSLQPPFQIPTSWPLLALVLAALIRVLWSRTRRPRPGR</sequence>
<dbReference type="EMBL" id="JACGXA010000001">
    <property type="protein sequence ID" value="MBA8804800.1"/>
    <property type="molecule type" value="Genomic_DNA"/>
</dbReference>
<dbReference type="RefSeq" id="WP_182540607.1">
    <property type="nucleotide sequence ID" value="NZ_JACGXA010000001.1"/>
</dbReference>
<evidence type="ECO:0000313" key="3">
    <source>
        <dbReference type="Proteomes" id="UP000580910"/>
    </source>
</evidence>
<evidence type="ECO:0000256" key="1">
    <source>
        <dbReference type="SAM" id="Phobius"/>
    </source>
</evidence>
<feature type="transmembrane region" description="Helical" evidence="1">
    <location>
        <begin position="57"/>
        <end position="78"/>
    </location>
</feature>
<keyword evidence="3" id="KW-1185">Reference proteome</keyword>
<feature type="transmembrane region" description="Helical" evidence="1">
    <location>
        <begin position="22"/>
        <end position="42"/>
    </location>
</feature>